<feature type="compositionally biased region" description="Basic and acidic residues" evidence="1">
    <location>
        <begin position="1148"/>
        <end position="1159"/>
    </location>
</feature>
<feature type="compositionally biased region" description="Acidic residues" evidence="1">
    <location>
        <begin position="1075"/>
        <end position="1091"/>
    </location>
</feature>
<feature type="compositionally biased region" description="Acidic residues" evidence="1">
    <location>
        <begin position="238"/>
        <end position="259"/>
    </location>
</feature>
<comment type="caution">
    <text evidence="3">The sequence shown here is derived from an EMBL/GenBank/DDBJ whole genome shotgun (WGS) entry which is preliminary data.</text>
</comment>
<feature type="compositionally biased region" description="Acidic residues" evidence="1">
    <location>
        <begin position="1183"/>
        <end position="1194"/>
    </location>
</feature>
<dbReference type="PANTHER" id="PTHR24148:SF64">
    <property type="entry name" value="HETEROKARYON INCOMPATIBILITY DOMAIN-CONTAINING PROTEIN"/>
    <property type="match status" value="1"/>
</dbReference>
<reference evidence="3" key="1">
    <citation type="journal article" date="2020" name="bioRxiv">
        <title>Historical genomics reveals the evolutionary mechanisms behind multiple outbreaks of the host-specific coffee wilt pathogen Fusarium xylarioides.</title>
        <authorList>
            <person name="Peck D."/>
            <person name="Nowell R.W."/>
            <person name="Flood J."/>
            <person name="Ryan M.J."/>
            <person name="Barraclough T.G."/>
        </authorList>
    </citation>
    <scope>NUCLEOTIDE SEQUENCE</scope>
    <source>
        <strain evidence="3">IMI 127659i</strain>
    </source>
</reference>
<gene>
    <name evidence="3" type="ORF">H9Q72_001740</name>
</gene>
<feature type="compositionally biased region" description="Basic and acidic residues" evidence="1">
    <location>
        <begin position="1033"/>
        <end position="1044"/>
    </location>
</feature>
<feature type="compositionally biased region" description="Basic and acidic residues" evidence="1">
    <location>
        <begin position="1202"/>
        <end position="1226"/>
    </location>
</feature>
<feature type="compositionally biased region" description="Basic and acidic residues" evidence="1">
    <location>
        <begin position="15"/>
        <end position="29"/>
    </location>
</feature>
<evidence type="ECO:0000313" key="3">
    <source>
        <dbReference type="EMBL" id="KAG5771916.1"/>
    </source>
</evidence>
<dbReference type="PANTHER" id="PTHR24148">
    <property type="entry name" value="ANKYRIN REPEAT DOMAIN-CONTAINING PROTEIN 39 HOMOLOG-RELATED"/>
    <property type="match status" value="1"/>
</dbReference>
<proteinExistence type="predicted"/>
<evidence type="ECO:0000259" key="2">
    <source>
        <dbReference type="Pfam" id="PF06985"/>
    </source>
</evidence>
<feature type="region of interest" description="Disordered" evidence="1">
    <location>
        <begin position="1"/>
        <end position="29"/>
    </location>
</feature>
<feature type="compositionally biased region" description="Polar residues" evidence="1">
    <location>
        <begin position="1287"/>
        <end position="1299"/>
    </location>
</feature>
<sequence>MAAYSIPDFVGKPKPKLDHRGFREQGTKAAEERTVKLRSLLDSIGLSQDSWRTKQKTLCTSATNEQDEMLDLQPSSEFNNAVDRQDLKQLISKVVDQCTKTKSALTKEINDVQNLDGKPKHLLRGDSSVKGVKDQELIQQEIEKKRVLRKQKTHVETLRKLRVELKEWNDTNGGITQSDAYSEKHATCETDEELQNRETDLRQRIQEQREEISSFSSTIKKLSDSIGKLKKENKEGDQDVEDIEDIEEGEDEDEEEGEVGQEMKDQEVRTKKLAELEREILSMRTRPRKKNFDELEDMFGILTHLGDPYDILPHRRLDEHLLRHERMLERSSLRQDYYRFRLRRQILMMEQSDSLDESTDTGTQKSVNRKCIQWLERRVSNAQALEECIATLQYYRQKIAGLENLKLVLKSEISLEQAWLNMMHGSKKIEKMSSAHSQGKADHLSGGHFPSEKIYTTPLKQHGFRVLILLPAPDPCFPLVCKLDQWSMTEITNAAKSGQTPKKEYLALSYFWGQDVCNGRIYLLPEDDEDAPGLDDPSDWGAAVKRATRIRIRNNLFRALLRLRRHGTNANAKALAVWVDFLSIHQKDAKEKTEQLGRMVDIYSHASQVCIWLGESDSEGRSDKAMKFIPTIMDFAMLERYARDKTKAEKWYALGELMRDRWFSRRWVVQEMALAKDATVHCGEHAVRWSDFADAASLLVSNQEMIKTLFDFSDWREGQNTLGAVQFFGAWILLESTNNLFRRKPNGEIKKPIKSIEYLVTSLKTFDTGDTRDLIYSLVSIASDTSMNIWNHDSGDNKGEILVRDYKKSEVAVYQDFTKFCVQSSGSLDVICRPWAMPCQKKLKLPSWIPLLDKSEFGKPEEVYTGRKNGDNLVGPAGSPQYEASGKSKCKALFEKSTAEYADSKDSEAEILVVEGFKLATIHEISPRNTGGVILRESLQMIGWDTFRPDSNSVPSEVWRTLVADRDTDSRVAPSWYKRACLRCLEIAHMFNNGDLNVGEILQGPSHMLFKYLKRVQNVTWNRRFFRAHGFEPTRDADRPLHSGDEDEAAIPGKEDTKGGQEEGEETSNGHQEEREEASDGNPEEQEEAQDEGTSFNNIRRHESESAVTVENETDKEQTEAPNDDNGDDHTSTKHEAAMETIDEDSERNESGDMKEHDGNNGGEASGQKDENINDGKFTAEVISEETDNTDVNDIEGNSQVEDNKEVSEELSGRESKDKESVKEQSSDDAGSDDDGSDDDGSDDDGSDDDGNEDDANEDDGSEDDGSEDDESGDDESEEQISDGDTSGVQGALQQTRTP</sequence>
<keyword evidence="4" id="KW-1185">Reference proteome</keyword>
<reference evidence="3" key="2">
    <citation type="submission" date="2020-10" db="EMBL/GenBank/DDBJ databases">
        <authorList>
            <person name="Peck L.D."/>
            <person name="Nowell R.W."/>
            <person name="Flood J."/>
            <person name="Ryan M.J."/>
            <person name="Barraclough T.G."/>
        </authorList>
    </citation>
    <scope>NUCLEOTIDE SEQUENCE</scope>
    <source>
        <strain evidence="3">IMI 127659i</strain>
    </source>
</reference>
<dbReference type="InterPro" id="IPR010730">
    <property type="entry name" value="HET"/>
</dbReference>
<organism evidence="3 4">
    <name type="scientific">Fusarium xylarioides</name>
    <dbReference type="NCBI Taxonomy" id="221167"/>
    <lineage>
        <taxon>Eukaryota</taxon>
        <taxon>Fungi</taxon>
        <taxon>Dikarya</taxon>
        <taxon>Ascomycota</taxon>
        <taxon>Pezizomycotina</taxon>
        <taxon>Sordariomycetes</taxon>
        <taxon>Hypocreomycetidae</taxon>
        <taxon>Hypocreales</taxon>
        <taxon>Nectriaceae</taxon>
        <taxon>Fusarium</taxon>
        <taxon>Fusarium fujikuroi species complex</taxon>
    </lineage>
</organism>
<protein>
    <recommendedName>
        <fullName evidence="2">Heterokaryon incompatibility domain-containing protein</fullName>
    </recommendedName>
</protein>
<accession>A0A9P7L5N8</accession>
<feature type="domain" description="Heterokaryon incompatibility" evidence="2">
    <location>
        <begin position="505"/>
        <end position="671"/>
    </location>
</feature>
<feature type="compositionally biased region" description="Acidic residues" evidence="1">
    <location>
        <begin position="1230"/>
        <end position="1282"/>
    </location>
</feature>
<dbReference type="OrthoDB" id="3477286at2759"/>
<evidence type="ECO:0000313" key="4">
    <source>
        <dbReference type="Proteomes" id="UP000750502"/>
    </source>
</evidence>
<dbReference type="Pfam" id="PF06985">
    <property type="entry name" value="HET"/>
    <property type="match status" value="1"/>
</dbReference>
<feature type="region of interest" description="Disordered" evidence="1">
    <location>
        <begin position="1033"/>
        <end position="1299"/>
    </location>
</feature>
<name>A0A9P7L5N8_9HYPO</name>
<dbReference type="InterPro" id="IPR052895">
    <property type="entry name" value="HetReg/Transcr_Mod"/>
</dbReference>
<dbReference type="EMBL" id="JADFTT010000031">
    <property type="protein sequence ID" value="KAG5771916.1"/>
    <property type="molecule type" value="Genomic_DNA"/>
</dbReference>
<feature type="compositionally biased region" description="Basic and acidic residues" evidence="1">
    <location>
        <begin position="1128"/>
        <end position="1138"/>
    </location>
</feature>
<evidence type="ECO:0000256" key="1">
    <source>
        <dbReference type="SAM" id="MobiDB-lite"/>
    </source>
</evidence>
<feature type="region of interest" description="Disordered" evidence="1">
    <location>
        <begin position="229"/>
        <end position="269"/>
    </location>
</feature>
<dbReference type="Proteomes" id="UP000750502">
    <property type="component" value="Unassembled WGS sequence"/>
</dbReference>